<dbReference type="NCBIfam" id="NF004973">
    <property type="entry name" value="PRK06342.1"/>
    <property type="match status" value="1"/>
</dbReference>
<organism evidence="3 4">
    <name type="scientific">Labrys miyagiensis</name>
    <dbReference type="NCBI Taxonomy" id="346912"/>
    <lineage>
        <taxon>Bacteria</taxon>
        <taxon>Pseudomonadati</taxon>
        <taxon>Pseudomonadota</taxon>
        <taxon>Alphaproteobacteria</taxon>
        <taxon>Hyphomicrobiales</taxon>
        <taxon>Xanthobacteraceae</taxon>
        <taxon>Labrys</taxon>
    </lineage>
</organism>
<evidence type="ECO:0000259" key="2">
    <source>
        <dbReference type="Pfam" id="PF01272"/>
    </source>
</evidence>
<dbReference type="SUPFAM" id="SSF54534">
    <property type="entry name" value="FKBP-like"/>
    <property type="match status" value="1"/>
</dbReference>
<dbReference type="GO" id="GO:0003746">
    <property type="term" value="F:translation elongation factor activity"/>
    <property type="evidence" value="ECO:0007669"/>
    <property type="project" value="UniProtKB-KW"/>
</dbReference>
<gene>
    <name evidence="3" type="ORF">GCM10007874_02160</name>
</gene>
<evidence type="ECO:0000313" key="3">
    <source>
        <dbReference type="EMBL" id="GLS17201.1"/>
    </source>
</evidence>
<dbReference type="EMBL" id="BSPC01000005">
    <property type="protein sequence ID" value="GLS17201.1"/>
    <property type="molecule type" value="Genomic_DNA"/>
</dbReference>
<comment type="caution">
    <text evidence="3">The sequence shown here is derived from an EMBL/GenBank/DDBJ whole genome shotgun (WGS) entry which is preliminary data.</text>
</comment>
<feature type="region of interest" description="Disordered" evidence="1">
    <location>
        <begin position="1"/>
        <end position="26"/>
    </location>
</feature>
<sequence>MSVAFTREDSAATASEVELPDRPVSPHPNLVTARGLALLEAALAEARAAHDRAQAIEDVNERRREAAMALRDLVYFAERAKTAQLTVPRSVGEAGFGIRVTFERGDGRRQAFTIVGEDEADPRQGSISYVSPMARALAGKRVGDVAEVAGQDIEILAIELPGDA</sequence>
<dbReference type="Proteomes" id="UP001156882">
    <property type="component" value="Unassembled WGS sequence"/>
</dbReference>
<dbReference type="InterPro" id="IPR001437">
    <property type="entry name" value="Tscrpt_elong_fac_GreA/B_C"/>
</dbReference>
<dbReference type="InterPro" id="IPR023459">
    <property type="entry name" value="Tscrpt_elong_fac_GreA/B_fam"/>
</dbReference>
<dbReference type="Pfam" id="PF01272">
    <property type="entry name" value="GreA_GreB"/>
    <property type="match status" value="1"/>
</dbReference>
<evidence type="ECO:0000313" key="4">
    <source>
        <dbReference type="Proteomes" id="UP001156882"/>
    </source>
</evidence>
<keyword evidence="3" id="KW-0648">Protein biosynthesis</keyword>
<accession>A0ABQ6C9Y3</accession>
<protein>
    <submittedName>
        <fullName evidence="3">Transcription elongation factor</fullName>
    </submittedName>
</protein>
<dbReference type="InterPro" id="IPR036953">
    <property type="entry name" value="GreA/GreB_C_sf"/>
</dbReference>
<dbReference type="RefSeq" id="WP_284310029.1">
    <property type="nucleotide sequence ID" value="NZ_BSPC01000005.1"/>
</dbReference>
<keyword evidence="3" id="KW-0251">Elongation factor</keyword>
<dbReference type="PANTHER" id="PTHR30437">
    <property type="entry name" value="TRANSCRIPTION ELONGATION FACTOR GREA"/>
    <property type="match status" value="1"/>
</dbReference>
<feature type="compositionally biased region" description="Basic and acidic residues" evidence="1">
    <location>
        <begin position="1"/>
        <end position="10"/>
    </location>
</feature>
<evidence type="ECO:0000256" key="1">
    <source>
        <dbReference type="SAM" id="MobiDB-lite"/>
    </source>
</evidence>
<reference evidence="4" key="1">
    <citation type="journal article" date="2019" name="Int. J. Syst. Evol. Microbiol.">
        <title>The Global Catalogue of Microorganisms (GCM) 10K type strain sequencing project: providing services to taxonomists for standard genome sequencing and annotation.</title>
        <authorList>
            <consortium name="The Broad Institute Genomics Platform"/>
            <consortium name="The Broad Institute Genome Sequencing Center for Infectious Disease"/>
            <person name="Wu L."/>
            <person name="Ma J."/>
        </authorList>
    </citation>
    <scope>NUCLEOTIDE SEQUENCE [LARGE SCALE GENOMIC DNA]</scope>
    <source>
        <strain evidence="4">NBRC 101365</strain>
    </source>
</reference>
<keyword evidence="4" id="KW-1185">Reference proteome</keyword>
<dbReference type="PANTHER" id="PTHR30437:SF6">
    <property type="entry name" value="TRANSCRIPTION ELONGATION FACTOR GREB"/>
    <property type="match status" value="1"/>
</dbReference>
<name>A0ABQ6C9Y3_9HYPH</name>
<feature type="domain" description="Transcription elongation factor GreA/GreB C-terminal" evidence="2">
    <location>
        <begin position="92"/>
        <end position="159"/>
    </location>
</feature>
<dbReference type="Gene3D" id="3.10.50.30">
    <property type="entry name" value="Transcription elongation factor, GreA/GreB, C-terminal domain"/>
    <property type="match status" value="1"/>
</dbReference>
<proteinExistence type="predicted"/>